<keyword evidence="1" id="KW-0472">Membrane</keyword>
<keyword evidence="3" id="KW-1185">Reference proteome</keyword>
<gene>
    <name evidence="2" type="ORF">ILEXP_LOCUS1890</name>
</gene>
<protein>
    <submittedName>
        <fullName evidence="2">Uncharacterized protein</fullName>
    </submittedName>
</protein>
<proteinExistence type="predicted"/>
<dbReference type="EMBL" id="CAUOFW020000681">
    <property type="protein sequence ID" value="CAK9134970.1"/>
    <property type="molecule type" value="Genomic_DNA"/>
</dbReference>
<dbReference type="AlphaFoldDB" id="A0ABC8QUC4"/>
<evidence type="ECO:0000256" key="1">
    <source>
        <dbReference type="SAM" id="Phobius"/>
    </source>
</evidence>
<evidence type="ECO:0000313" key="2">
    <source>
        <dbReference type="EMBL" id="CAK9134970.1"/>
    </source>
</evidence>
<dbReference type="Proteomes" id="UP001642360">
    <property type="component" value="Unassembled WGS sequence"/>
</dbReference>
<evidence type="ECO:0000313" key="3">
    <source>
        <dbReference type="Proteomes" id="UP001642360"/>
    </source>
</evidence>
<organism evidence="2 3">
    <name type="scientific">Ilex paraguariensis</name>
    <name type="common">yerba mate</name>
    <dbReference type="NCBI Taxonomy" id="185542"/>
    <lineage>
        <taxon>Eukaryota</taxon>
        <taxon>Viridiplantae</taxon>
        <taxon>Streptophyta</taxon>
        <taxon>Embryophyta</taxon>
        <taxon>Tracheophyta</taxon>
        <taxon>Spermatophyta</taxon>
        <taxon>Magnoliopsida</taxon>
        <taxon>eudicotyledons</taxon>
        <taxon>Gunneridae</taxon>
        <taxon>Pentapetalae</taxon>
        <taxon>asterids</taxon>
        <taxon>campanulids</taxon>
        <taxon>Aquifoliales</taxon>
        <taxon>Aquifoliaceae</taxon>
        <taxon>Ilex</taxon>
    </lineage>
</organism>
<keyword evidence="1" id="KW-0812">Transmembrane</keyword>
<name>A0ABC8QUC4_9AQUA</name>
<accession>A0ABC8QUC4</accession>
<comment type="caution">
    <text evidence="2">The sequence shown here is derived from an EMBL/GenBank/DDBJ whole genome shotgun (WGS) entry which is preliminary data.</text>
</comment>
<reference evidence="2 3" key="1">
    <citation type="submission" date="2024-02" db="EMBL/GenBank/DDBJ databases">
        <authorList>
            <person name="Vignale AGUSTIN F."/>
            <person name="Sosa J E."/>
            <person name="Modenutti C."/>
        </authorList>
    </citation>
    <scope>NUCLEOTIDE SEQUENCE [LARGE SCALE GENOMIC DNA]</scope>
</reference>
<feature type="transmembrane region" description="Helical" evidence="1">
    <location>
        <begin position="56"/>
        <end position="81"/>
    </location>
</feature>
<keyword evidence="1" id="KW-1133">Transmembrane helix</keyword>
<sequence length="82" mass="9122">MLKVSTPNGAKEVPFLAVALTVLNPIVTFVKQLVKTDELLVGEDVHRRRSTDSRRAAVLLFLRSVAGVWWIAMGFGMVHFVD</sequence>